<reference evidence="3" key="1">
    <citation type="submission" date="2020-07" db="EMBL/GenBank/DDBJ databases">
        <title>Huge and variable diversity of episymbiotic CPR bacteria and DPANN archaea in groundwater ecosystems.</title>
        <authorList>
            <person name="He C.Y."/>
            <person name="Keren R."/>
            <person name="Whittaker M."/>
            <person name="Farag I.F."/>
            <person name="Doudna J."/>
            <person name="Cate J.H.D."/>
            <person name="Banfield J.F."/>
        </authorList>
    </citation>
    <scope>NUCLEOTIDE SEQUENCE</scope>
    <source>
        <strain evidence="3">NC_groundwater_763_Ag_S-0.2um_68_21</strain>
    </source>
</reference>
<dbReference type="InterPro" id="IPR006680">
    <property type="entry name" value="Amidohydro-rel"/>
</dbReference>
<accession>A0A932HYJ8</accession>
<dbReference type="Pfam" id="PF04909">
    <property type="entry name" value="Amidohydro_2"/>
    <property type="match status" value="1"/>
</dbReference>
<dbReference type="GO" id="GO:0016831">
    <property type="term" value="F:carboxy-lyase activity"/>
    <property type="evidence" value="ECO:0007669"/>
    <property type="project" value="InterPro"/>
</dbReference>
<dbReference type="Gene3D" id="3.20.20.140">
    <property type="entry name" value="Metal-dependent hydrolases"/>
    <property type="match status" value="1"/>
</dbReference>
<name>A0A932HYJ8_UNCTE</name>
<dbReference type="PANTHER" id="PTHR21240:SF28">
    <property type="entry name" value="ISO-OROTATE DECARBOXYLASE (EUROFUNG)"/>
    <property type="match status" value="1"/>
</dbReference>
<keyword evidence="1" id="KW-0456">Lyase</keyword>
<dbReference type="InterPro" id="IPR032466">
    <property type="entry name" value="Metal_Hydrolase"/>
</dbReference>
<dbReference type="SUPFAM" id="SSF51556">
    <property type="entry name" value="Metallo-dependent hydrolases"/>
    <property type="match status" value="1"/>
</dbReference>
<organism evidence="3 4">
    <name type="scientific">Tectimicrobiota bacterium</name>
    <dbReference type="NCBI Taxonomy" id="2528274"/>
    <lineage>
        <taxon>Bacteria</taxon>
        <taxon>Pseudomonadati</taxon>
        <taxon>Nitrospinota/Tectimicrobiota group</taxon>
        <taxon>Candidatus Tectimicrobiota</taxon>
    </lineage>
</organism>
<dbReference type="GO" id="GO:0019748">
    <property type="term" value="P:secondary metabolic process"/>
    <property type="evidence" value="ECO:0007669"/>
    <property type="project" value="TreeGrafter"/>
</dbReference>
<dbReference type="AlphaFoldDB" id="A0A932HYJ8"/>
<dbReference type="GO" id="GO:0005737">
    <property type="term" value="C:cytoplasm"/>
    <property type="evidence" value="ECO:0007669"/>
    <property type="project" value="TreeGrafter"/>
</dbReference>
<sequence>MPNIDLHHHIYIPEVEEVAAAERRRRPQHADSFENFFPPVSAEYNRKMTQEKWGRQLRDAGQKLADMKADRLDMALVSPPPPAFCYWITGKLGEEVARITNDGVAAFCKKDPAHFRGLANVPLQNGGEAAAAELERAMKGGLLGCIIPDRVGPHALDEPQYEAFWAAAERLGAFIFIHPDFADFKPLYPYYMANCVGNPLATTVAAARLILSGHFERYPGLQVMLAHAGGNLPWAVGRIQHAWEARPETKVHTPHPPRHYFKNLYFDVITFSQSALRWMVEELGADRVVCGTDYPYDMMQERVVDFVEGAGLSAADQEKVLRSNPARLIKL</sequence>
<dbReference type="EMBL" id="JACPUR010000001">
    <property type="protein sequence ID" value="MBI3126094.1"/>
    <property type="molecule type" value="Genomic_DNA"/>
</dbReference>
<dbReference type="InterPro" id="IPR032465">
    <property type="entry name" value="ACMSD"/>
</dbReference>
<proteinExistence type="predicted"/>
<feature type="domain" description="Amidohydrolase-related" evidence="2">
    <location>
        <begin position="4"/>
        <end position="330"/>
    </location>
</feature>
<gene>
    <name evidence="3" type="ORF">HYZ11_00630</name>
</gene>
<evidence type="ECO:0000256" key="1">
    <source>
        <dbReference type="ARBA" id="ARBA00023239"/>
    </source>
</evidence>
<dbReference type="GO" id="GO:0016787">
    <property type="term" value="F:hydrolase activity"/>
    <property type="evidence" value="ECO:0007669"/>
    <property type="project" value="InterPro"/>
</dbReference>
<dbReference type="Proteomes" id="UP000782312">
    <property type="component" value="Unassembled WGS sequence"/>
</dbReference>
<evidence type="ECO:0000259" key="2">
    <source>
        <dbReference type="Pfam" id="PF04909"/>
    </source>
</evidence>
<dbReference type="PANTHER" id="PTHR21240">
    <property type="entry name" value="2-AMINO-3-CARBOXYLMUCONATE-6-SEMIALDEHYDE DECARBOXYLASE"/>
    <property type="match status" value="1"/>
</dbReference>
<protein>
    <submittedName>
        <fullName evidence="3">Amidohydrolase</fullName>
    </submittedName>
</protein>
<evidence type="ECO:0000313" key="4">
    <source>
        <dbReference type="Proteomes" id="UP000782312"/>
    </source>
</evidence>
<evidence type="ECO:0000313" key="3">
    <source>
        <dbReference type="EMBL" id="MBI3126094.1"/>
    </source>
</evidence>
<comment type="caution">
    <text evidence="3">The sequence shown here is derived from an EMBL/GenBank/DDBJ whole genome shotgun (WGS) entry which is preliminary data.</text>
</comment>